<organism evidence="10 11">
    <name type="scientific">Candidatus Flavonifractor intestinigallinarum</name>
    <dbReference type="NCBI Taxonomy" id="2838586"/>
    <lineage>
        <taxon>Bacteria</taxon>
        <taxon>Bacillati</taxon>
        <taxon>Bacillota</taxon>
        <taxon>Clostridia</taxon>
        <taxon>Eubacteriales</taxon>
        <taxon>Oscillospiraceae</taxon>
        <taxon>Flavonifractor</taxon>
    </lineage>
</organism>
<gene>
    <name evidence="8 10" type="primary">tilS</name>
    <name evidence="10" type="ORF">H9712_00140</name>
</gene>
<comment type="function">
    <text evidence="8">Ligates lysine onto the cytidine present at position 34 of the AUA codon-specific tRNA(Ile) that contains the anticodon CAU, in an ATP-dependent manner. Cytidine is converted to lysidine, thus changing the amino acid specificity of the tRNA from methionine to isoleucine.</text>
</comment>
<dbReference type="SUPFAM" id="SSF52402">
    <property type="entry name" value="Adenine nucleotide alpha hydrolases-like"/>
    <property type="match status" value="1"/>
</dbReference>
<dbReference type="InterPro" id="IPR014729">
    <property type="entry name" value="Rossmann-like_a/b/a_fold"/>
</dbReference>
<reference evidence="10" key="1">
    <citation type="journal article" date="2021" name="PeerJ">
        <title>Extensive microbial diversity within the chicken gut microbiome revealed by metagenomics and culture.</title>
        <authorList>
            <person name="Gilroy R."/>
            <person name="Ravi A."/>
            <person name="Getino M."/>
            <person name="Pursley I."/>
            <person name="Horton D.L."/>
            <person name="Alikhan N.F."/>
            <person name="Baker D."/>
            <person name="Gharbi K."/>
            <person name="Hall N."/>
            <person name="Watson M."/>
            <person name="Adriaenssens E.M."/>
            <person name="Foster-Nyarko E."/>
            <person name="Jarju S."/>
            <person name="Secka A."/>
            <person name="Antonio M."/>
            <person name="Oren A."/>
            <person name="Chaudhuri R.R."/>
            <person name="La Ragione R."/>
            <person name="Hildebrand F."/>
            <person name="Pallen M.J."/>
        </authorList>
    </citation>
    <scope>NUCLEOTIDE SEQUENCE</scope>
    <source>
        <strain evidence="10">CHK192-8294</strain>
    </source>
</reference>
<keyword evidence="4 8" id="KW-0819">tRNA processing</keyword>
<dbReference type="GO" id="GO:0032267">
    <property type="term" value="F:tRNA(Ile)-lysidine synthase activity"/>
    <property type="evidence" value="ECO:0007669"/>
    <property type="project" value="UniProtKB-EC"/>
</dbReference>
<dbReference type="GO" id="GO:0005737">
    <property type="term" value="C:cytoplasm"/>
    <property type="evidence" value="ECO:0007669"/>
    <property type="project" value="UniProtKB-SubCell"/>
</dbReference>
<feature type="domain" description="Lysidine-tRNA(Ile) synthetase C-terminal" evidence="9">
    <location>
        <begin position="377"/>
        <end position="447"/>
    </location>
</feature>
<evidence type="ECO:0000256" key="7">
    <source>
        <dbReference type="ARBA" id="ARBA00048539"/>
    </source>
</evidence>
<keyword evidence="2 8" id="KW-0963">Cytoplasm</keyword>
<dbReference type="SUPFAM" id="SSF82829">
    <property type="entry name" value="MesJ substrate recognition domain-like"/>
    <property type="match status" value="1"/>
</dbReference>
<dbReference type="NCBIfam" id="TIGR02432">
    <property type="entry name" value="lysidine_TilS_N"/>
    <property type="match status" value="1"/>
</dbReference>
<evidence type="ECO:0000313" key="10">
    <source>
        <dbReference type="EMBL" id="HJB79380.1"/>
    </source>
</evidence>
<dbReference type="InterPro" id="IPR012094">
    <property type="entry name" value="tRNA_Ile_lys_synt"/>
</dbReference>
<evidence type="ECO:0000313" key="11">
    <source>
        <dbReference type="Proteomes" id="UP000823921"/>
    </source>
</evidence>
<dbReference type="GO" id="GO:0005524">
    <property type="term" value="F:ATP binding"/>
    <property type="evidence" value="ECO:0007669"/>
    <property type="project" value="UniProtKB-UniRule"/>
</dbReference>
<evidence type="ECO:0000256" key="2">
    <source>
        <dbReference type="ARBA" id="ARBA00022490"/>
    </source>
</evidence>
<dbReference type="Proteomes" id="UP000823921">
    <property type="component" value="Unassembled WGS sequence"/>
</dbReference>
<sequence>MLENVRALTTEYDMLPRGGKVLCAVSGGADSICLLHLLHSLSADGGFQVAAAHYHHGMRGEAADADAAFVETFCKERNIPCVVEQGDVYGEARRRGLGVEETGRLLRYEFLHRTAEQLGCSRIATAHNADDNLETLLLHLTRGAGLHGLTGIPPRRGELVRPLLTTPRANIETYLEEHHLNHVEDCTNADDSYARNKLRHQVIPVLRELNPRLTERSVETMGYLRADNDYLNAQAALACSHARWAEDDLVIEARYIAELPAAIAPRAARRLLEMTGDGNTDCSAAHLKAVVDLAVGDDPSAVAFLPNGRLAQRVYRELLITTQEESPPLVPCPLNTDGETAPEGSPWRCACRAAICPPAGTGKPNAWYLSWETQGPLILRPRQTGDELALPGRDTKTLKKWMIDEKIPRRDRDRIPVLADERGVLAAAGLGPHRDRMAKPGQPAWEVVFWKER</sequence>
<keyword evidence="5 8" id="KW-0547">Nucleotide-binding</keyword>
<comment type="domain">
    <text evidence="8">The N-terminal region contains the highly conserved SGGXDS motif, predicted to be a P-loop motif involved in ATP binding.</text>
</comment>
<evidence type="ECO:0000256" key="6">
    <source>
        <dbReference type="ARBA" id="ARBA00022840"/>
    </source>
</evidence>
<dbReference type="Gene3D" id="3.30.465.60">
    <property type="match status" value="1"/>
</dbReference>
<comment type="caution">
    <text evidence="10">The sequence shown here is derived from an EMBL/GenBank/DDBJ whole genome shotgun (WGS) entry which is preliminary data.</text>
</comment>
<dbReference type="InterPro" id="IPR011063">
    <property type="entry name" value="TilS/TtcA_N"/>
</dbReference>
<dbReference type="Pfam" id="PF01171">
    <property type="entry name" value="ATP_bind_3"/>
    <property type="match status" value="1"/>
</dbReference>
<name>A0A9D2MJ56_9FIRM</name>
<dbReference type="InterPro" id="IPR012796">
    <property type="entry name" value="Lysidine-tRNA-synth_C"/>
</dbReference>
<dbReference type="PANTHER" id="PTHR43033">
    <property type="entry name" value="TRNA(ILE)-LYSIDINE SYNTHASE-RELATED"/>
    <property type="match status" value="1"/>
</dbReference>
<comment type="similarity">
    <text evidence="8">Belongs to the tRNA(Ile)-lysidine synthase family.</text>
</comment>
<evidence type="ECO:0000256" key="1">
    <source>
        <dbReference type="ARBA" id="ARBA00004496"/>
    </source>
</evidence>
<protein>
    <recommendedName>
        <fullName evidence="8">tRNA(Ile)-lysidine synthase</fullName>
        <ecNumber evidence="8">6.3.4.19</ecNumber>
    </recommendedName>
    <alternativeName>
        <fullName evidence="8">tRNA(Ile)-2-lysyl-cytidine synthase</fullName>
    </alternativeName>
    <alternativeName>
        <fullName evidence="8">tRNA(Ile)-lysidine synthetase</fullName>
    </alternativeName>
</protein>
<dbReference type="Pfam" id="PF11734">
    <property type="entry name" value="TilS_C"/>
    <property type="match status" value="1"/>
</dbReference>
<dbReference type="NCBIfam" id="TIGR02433">
    <property type="entry name" value="lysidine_TilS_C"/>
    <property type="match status" value="1"/>
</dbReference>
<evidence type="ECO:0000256" key="8">
    <source>
        <dbReference type="HAMAP-Rule" id="MF_01161"/>
    </source>
</evidence>
<dbReference type="HAMAP" id="MF_01161">
    <property type="entry name" value="tRNA_Ile_lys_synt"/>
    <property type="match status" value="1"/>
</dbReference>
<proteinExistence type="inferred from homology"/>
<evidence type="ECO:0000256" key="5">
    <source>
        <dbReference type="ARBA" id="ARBA00022741"/>
    </source>
</evidence>
<dbReference type="AlphaFoldDB" id="A0A9D2MJ56"/>
<dbReference type="PANTHER" id="PTHR43033:SF1">
    <property type="entry name" value="TRNA(ILE)-LYSIDINE SYNTHASE-RELATED"/>
    <property type="match status" value="1"/>
</dbReference>
<dbReference type="EC" id="6.3.4.19" evidence="8"/>
<comment type="subcellular location">
    <subcellularLocation>
        <location evidence="1 8">Cytoplasm</location>
    </subcellularLocation>
</comment>
<reference evidence="10" key="2">
    <citation type="submission" date="2021-04" db="EMBL/GenBank/DDBJ databases">
        <authorList>
            <person name="Gilroy R."/>
        </authorList>
    </citation>
    <scope>NUCLEOTIDE SEQUENCE</scope>
    <source>
        <strain evidence="10">CHK192-8294</strain>
    </source>
</reference>
<keyword evidence="6 8" id="KW-0067">ATP-binding</keyword>
<dbReference type="CDD" id="cd01992">
    <property type="entry name" value="TilS_N"/>
    <property type="match status" value="1"/>
</dbReference>
<comment type="catalytic activity">
    <reaction evidence="7 8">
        <text>cytidine(34) in tRNA(Ile2) + L-lysine + ATP = lysidine(34) in tRNA(Ile2) + AMP + diphosphate + H(+)</text>
        <dbReference type="Rhea" id="RHEA:43744"/>
        <dbReference type="Rhea" id="RHEA-COMP:10625"/>
        <dbReference type="Rhea" id="RHEA-COMP:10670"/>
        <dbReference type="ChEBI" id="CHEBI:15378"/>
        <dbReference type="ChEBI" id="CHEBI:30616"/>
        <dbReference type="ChEBI" id="CHEBI:32551"/>
        <dbReference type="ChEBI" id="CHEBI:33019"/>
        <dbReference type="ChEBI" id="CHEBI:82748"/>
        <dbReference type="ChEBI" id="CHEBI:83665"/>
        <dbReference type="ChEBI" id="CHEBI:456215"/>
        <dbReference type="EC" id="6.3.4.19"/>
    </reaction>
</comment>
<dbReference type="SMART" id="SM00977">
    <property type="entry name" value="TilS_C"/>
    <property type="match status" value="1"/>
</dbReference>
<keyword evidence="3 8" id="KW-0436">Ligase</keyword>
<dbReference type="InterPro" id="IPR012795">
    <property type="entry name" value="tRNA_Ile_lys_synt_N"/>
</dbReference>
<dbReference type="Gene3D" id="3.40.50.620">
    <property type="entry name" value="HUPs"/>
    <property type="match status" value="1"/>
</dbReference>
<feature type="binding site" evidence="8">
    <location>
        <begin position="26"/>
        <end position="31"/>
    </location>
    <ligand>
        <name>ATP</name>
        <dbReference type="ChEBI" id="CHEBI:30616"/>
    </ligand>
</feature>
<dbReference type="SUPFAM" id="SSF56037">
    <property type="entry name" value="PheT/TilS domain"/>
    <property type="match status" value="1"/>
</dbReference>
<dbReference type="EMBL" id="DWXO01000001">
    <property type="protein sequence ID" value="HJB79380.1"/>
    <property type="molecule type" value="Genomic_DNA"/>
</dbReference>
<evidence type="ECO:0000256" key="4">
    <source>
        <dbReference type="ARBA" id="ARBA00022694"/>
    </source>
</evidence>
<evidence type="ECO:0000259" key="9">
    <source>
        <dbReference type="SMART" id="SM00977"/>
    </source>
</evidence>
<dbReference type="GO" id="GO:0006400">
    <property type="term" value="P:tRNA modification"/>
    <property type="evidence" value="ECO:0007669"/>
    <property type="project" value="UniProtKB-UniRule"/>
</dbReference>
<accession>A0A9D2MJ56</accession>
<evidence type="ECO:0000256" key="3">
    <source>
        <dbReference type="ARBA" id="ARBA00022598"/>
    </source>
</evidence>